<dbReference type="OrthoDB" id="1630758at2759"/>
<gene>
    <name evidence="6" type="ORF">HNAJ_LOCUS6426</name>
    <name evidence="7" type="ORF">HNAJ_LOCUS6645</name>
</gene>
<dbReference type="Gene3D" id="3.30.40.10">
    <property type="entry name" value="Zinc/RING finger domain, C3HC4 (zinc finger)"/>
    <property type="match status" value="1"/>
</dbReference>
<dbReference type="EMBL" id="UZAE01006998">
    <property type="protein sequence ID" value="VDO02286.1"/>
    <property type="molecule type" value="Genomic_DNA"/>
</dbReference>
<dbReference type="PROSITE" id="PS50089">
    <property type="entry name" value="ZF_RING_2"/>
    <property type="match status" value="1"/>
</dbReference>
<protein>
    <submittedName>
        <fullName evidence="9 10">RING-type domain-containing protein</fullName>
    </submittedName>
</protein>
<evidence type="ECO:0000313" key="7">
    <source>
        <dbReference type="EMBL" id="VDO02505.1"/>
    </source>
</evidence>
<keyword evidence="1" id="KW-0479">Metal-binding</keyword>
<dbReference type="EMBL" id="UZAE01007725">
    <property type="protein sequence ID" value="VDO02505.1"/>
    <property type="molecule type" value="Genomic_DNA"/>
</dbReference>
<evidence type="ECO:0000313" key="6">
    <source>
        <dbReference type="EMBL" id="VDO02286.1"/>
    </source>
</evidence>
<organism evidence="10">
    <name type="scientific">Rodentolepis nana</name>
    <name type="common">Dwarf tapeworm</name>
    <name type="synonym">Hymenolepis nana</name>
    <dbReference type="NCBI Taxonomy" id="102285"/>
    <lineage>
        <taxon>Eukaryota</taxon>
        <taxon>Metazoa</taxon>
        <taxon>Spiralia</taxon>
        <taxon>Lophotrochozoa</taxon>
        <taxon>Platyhelminthes</taxon>
        <taxon>Cestoda</taxon>
        <taxon>Eucestoda</taxon>
        <taxon>Cyclophyllidea</taxon>
        <taxon>Hymenolepididae</taxon>
        <taxon>Rodentolepis</taxon>
    </lineage>
</organism>
<dbReference type="PROSITE" id="PS00518">
    <property type="entry name" value="ZF_RING_1"/>
    <property type="match status" value="1"/>
</dbReference>
<dbReference type="WBParaSite" id="HNAJ_0000664901-mRNA-1">
    <property type="protein sequence ID" value="HNAJ_0000664901-mRNA-1"/>
    <property type="gene ID" value="HNAJ_0000664901"/>
</dbReference>
<reference evidence="6 8" key="2">
    <citation type="submission" date="2018-11" db="EMBL/GenBank/DDBJ databases">
        <authorList>
            <consortium name="Pathogen Informatics"/>
        </authorList>
    </citation>
    <scope>NUCLEOTIDE SEQUENCE [LARGE SCALE GENOMIC DNA]</scope>
</reference>
<dbReference type="SUPFAM" id="SSF57850">
    <property type="entry name" value="RING/U-box"/>
    <property type="match status" value="1"/>
</dbReference>
<name>A0A0R3THV8_RODNA</name>
<keyword evidence="8" id="KW-1185">Reference proteome</keyword>
<keyword evidence="3" id="KW-0862">Zinc</keyword>
<evidence type="ECO:0000313" key="9">
    <source>
        <dbReference type="WBParaSite" id="HNAJ_0000643001-mRNA-1"/>
    </source>
</evidence>
<dbReference type="InterPro" id="IPR013083">
    <property type="entry name" value="Znf_RING/FYVE/PHD"/>
</dbReference>
<dbReference type="WBParaSite" id="HNAJ_0000643001-mRNA-1">
    <property type="protein sequence ID" value="HNAJ_0000643001-mRNA-1"/>
    <property type="gene ID" value="HNAJ_0000643001"/>
</dbReference>
<dbReference type="Proteomes" id="UP000278807">
    <property type="component" value="Unassembled WGS sequence"/>
</dbReference>
<evidence type="ECO:0000259" key="5">
    <source>
        <dbReference type="PROSITE" id="PS50089"/>
    </source>
</evidence>
<evidence type="ECO:0000256" key="1">
    <source>
        <dbReference type="ARBA" id="ARBA00022723"/>
    </source>
</evidence>
<evidence type="ECO:0000256" key="2">
    <source>
        <dbReference type="ARBA" id="ARBA00022771"/>
    </source>
</evidence>
<dbReference type="GO" id="GO:0008270">
    <property type="term" value="F:zinc ion binding"/>
    <property type="evidence" value="ECO:0007669"/>
    <property type="project" value="UniProtKB-KW"/>
</dbReference>
<dbReference type="AlphaFoldDB" id="A0A0R3THV8"/>
<dbReference type="SMART" id="SM00184">
    <property type="entry name" value="RING"/>
    <property type="match status" value="1"/>
</dbReference>
<evidence type="ECO:0000256" key="3">
    <source>
        <dbReference type="ARBA" id="ARBA00022833"/>
    </source>
</evidence>
<sequence length="248" mass="28156">MDASPFDDFAYNVSSTATEIAHDVSDKLKKSINIENRVSSISYNGFKEMLTNANDLVKKLYEPDDILVQFSCAPIHYLNVFWRLTVVVNCTITQISNTSILSQRILSFREFFVLYQEIKRFSQLPTMAVNRPTSDETCSLCLDACLNSILPCGHDFCRNCINTWVKTPFKLPSERTLFTPSSNRSQSNCGLKNRQQCPLCRQPCPRSSEAWDVLNCPDASECRKEMALVLYNLIFNAGSPLQDPKSHK</sequence>
<keyword evidence="2 4" id="KW-0863">Zinc-finger</keyword>
<dbReference type="InterPro" id="IPR018957">
    <property type="entry name" value="Znf_C3HC4_RING-type"/>
</dbReference>
<accession>A0A0R3THV8</accession>
<reference evidence="9 10" key="1">
    <citation type="submission" date="2017-02" db="UniProtKB">
        <authorList>
            <consortium name="WormBaseParasite"/>
        </authorList>
    </citation>
    <scope>IDENTIFICATION</scope>
</reference>
<feature type="domain" description="RING-type" evidence="5">
    <location>
        <begin position="138"/>
        <end position="201"/>
    </location>
</feature>
<dbReference type="Pfam" id="PF00097">
    <property type="entry name" value="zf-C3HC4"/>
    <property type="match status" value="1"/>
</dbReference>
<evidence type="ECO:0000313" key="10">
    <source>
        <dbReference type="WBParaSite" id="HNAJ_0000664901-mRNA-1"/>
    </source>
</evidence>
<evidence type="ECO:0000256" key="4">
    <source>
        <dbReference type="PROSITE-ProRule" id="PRU00175"/>
    </source>
</evidence>
<dbReference type="InterPro" id="IPR017907">
    <property type="entry name" value="Znf_RING_CS"/>
</dbReference>
<dbReference type="STRING" id="102285.A0A0R3THV8"/>
<dbReference type="InterPro" id="IPR001841">
    <property type="entry name" value="Znf_RING"/>
</dbReference>
<evidence type="ECO:0000313" key="8">
    <source>
        <dbReference type="Proteomes" id="UP000278807"/>
    </source>
</evidence>
<proteinExistence type="predicted"/>